<reference evidence="4 5" key="1">
    <citation type="submission" date="2023-07" db="EMBL/GenBank/DDBJ databases">
        <title>Sequencing the genomes of 1000 actinobacteria strains.</title>
        <authorList>
            <person name="Klenk H.-P."/>
        </authorList>
    </citation>
    <scope>NUCLEOTIDE SEQUENCE [LARGE SCALE GENOMIC DNA]</scope>
    <source>
        <strain evidence="4 5">DSM 20167</strain>
    </source>
</reference>
<feature type="domain" description="Acyltransferase 3" evidence="2">
    <location>
        <begin position="13"/>
        <end position="341"/>
    </location>
</feature>
<proteinExistence type="predicted"/>
<feature type="domain" description="SGNH" evidence="3">
    <location>
        <begin position="450"/>
        <end position="676"/>
    </location>
</feature>
<feature type="transmembrane region" description="Helical" evidence="1">
    <location>
        <begin position="235"/>
        <end position="254"/>
    </location>
</feature>
<feature type="transmembrane region" description="Helical" evidence="1">
    <location>
        <begin position="325"/>
        <end position="342"/>
    </location>
</feature>
<comment type="caution">
    <text evidence="4">The sequence shown here is derived from an EMBL/GenBank/DDBJ whole genome shotgun (WGS) entry which is preliminary data.</text>
</comment>
<feature type="transmembrane region" description="Helical" evidence="1">
    <location>
        <begin position="176"/>
        <end position="195"/>
    </location>
</feature>
<dbReference type="Pfam" id="PF19040">
    <property type="entry name" value="SGNH"/>
    <property type="match status" value="1"/>
</dbReference>
<dbReference type="PANTHER" id="PTHR23028">
    <property type="entry name" value="ACETYLTRANSFERASE"/>
    <property type="match status" value="1"/>
</dbReference>
<feature type="transmembrane region" description="Helical" evidence="1">
    <location>
        <begin position="37"/>
        <end position="58"/>
    </location>
</feature>
<sequence>MSNTTTRTQFRPDIQGLRAIAVGLVVIYHLLPQSITGGFVGVDVFFVISGYLITSHLIKHPPRKAKEFGTFWLRRIKRLIPASMLVLFTTVIAVRVLTPESFWRDNTFQAIASAFYSQNWFLLATSVDYLAEDNAPTAVQHYWSLAVEEQFYLLWPLVIAALWWFAVKKRLLAKRFVLVGVSLIVALSCAYSIYLTSVEPAVAYFSTFTRAWELALGAVVALVPAPKSRFSSSPAGAVLAWAGIAGIIGAGVAYDSATPFPGYQAALPVVGTALVIWVAATSRFSPTPLLGSRPFLFLGDHSYSIYLWHWPIIVLLPFVSGKLGALDLAAAAAATILLSMTTKKYVEDAFRRTLDVSPLVTPVRFLVVATASVALLASGVAVDAQKRQEVATVSLQAAVQGSVPCFGASALTDKSGSCQYEADKELILSPALAKDDKSAAYADGCWSSEPYEKKPTCTYGSGKKKVALVGNSHAGHWLPALEKMAAEKDWTITTFLVSRCNPTDAKLKFDAEIKSQGCFDYGNWVIDQTAHGQFDLIITSERQSVPVVDHSFATTEAPARAGYEKYLERWTESETPIVVIRDTPFPGATLPNIPDCVATAKDANKECSGSTGKWTWMDPLADVAAEGKHDNVAVIDPTRYFCQDGTCPAVIGGVVVYFDASHITATYAETLTPFLEKDLEKALQEIS</sequence>
<dbReference type="InterPro" id="IPR050879">
    <property type="entry name" value="Acyltransferase_3"/>
</dbReference>
<evidence type="ECO:0000259" key="3">
    <source>
        <dbReference type="Pfam" id="PF19040"/>
    </source>
</evidence>
<feature type="transmembrane region" description="Helical" evidence="1">
    <location>
        <begin position="12"/>
        <end position="31"/>
    </location>
</feature>
<feature type="transmembrane region" description="Helical" evidence="1">
    <location>
        <begin position="79"/>
        <end position="98"/>
    </location>
</feature>
<protein>
    <submittedName>
        <fullName evidence="4">Peptidoglycan/LPS O-acetylase OafA/YrhL</fullName>
    </submittedName>
</protein>
<keyword evidence="1" id="KW-0472">Membrane</keyword>
<dbReference type="RefSeq" id="WP_310293272.1">
    <property type="nucleotide sequence ID" value="NZ_BAAAWO010000001.1"/>
</dbReference>
<feature type="transmembrane region" description="Helical" evidence="1">
    <location>
        <begin position="363"/>
        <end position="382"/>
    </location>
</feature>
<evidence type="ECO:0000259" key="2">
    <source>
        <dbReference type="Pfam" id="PF01757"/>
    </source>
</evidence>
<accession>A0ABU2BQ59</accession>
<keyword evidence="5" id="KW-1185">Reference proteome</keyword>
<dbReference type="InterPro" id="IPR043968">
    <property type="entry name" value="SGNH"/>
</dbReference>
<evidence type="ECO:0000256" key="1">
    <source>
        <dbReference type="SAM" id="Phobius"/>
    </source>
</evidence>
<feature type="transmembrane region" description="Helical" evidence="1">
    <location>
        <begin position="260"/>
        <end position="280"/>
    </location>
</feature>
<name>A0ABU2BQ59_9MICC</name>
<keyword evidence="1" id="KW-1133">Transmembrane helix</keyword>
<evidence type="ECO:0000313" key="4">
    <source>
        <dbReference type="EMBL" id="MDR7360416.1"/>
    </source>
</evidence>
<dbReference type="Pfam" id="PF01757">
    <property type="entry name" value="Acyl_transf_3"/>
    <property type="match status" value="1"/>
</dbReference>
<dbReference type="Proteomes" id="UP001183817">
    <property type="component" value="Unassembled WGS sequence"/>
</dbReference>
<organism evidence="4 5">
    <name type="scientific">Paeniglutamicibacter sulfureus</name>
    <dbReference type="NCBI Taxonomy" id="43666"/>
    <lineage>
        <taxon>Bacteria</taxon>
        <taxon>Bacillati</taxon>
        <taxon>Actinomycetota</taxon>
        <taxon>Actinomycetes</taxon>
        <taxon>Micrococcales</taxon>
        <taxon>Micrococcaceae</taxon>
        <taxon>Paeniglutamicibacter</taxon>
    </lineage>
</organism>
<keyword evidence="1" id="KW-0812">Transmembrane</keyword>
<evidence type="ECO:0000313" key="5">
    <source>
        <dbReference type="Proteomes" id="UP001183817"/>
    </source>
</evidence>
<dbReference type="InterPro" id="IPR002656">
    <property type="entry name" value="Acyl_transf_3_dom"/>
</dbReference>
<dbReference type="EMBL" id="JAVDYI010000001">
    <property type="protein sequence ID" value="MDR7360416.1"/>
    <property type="molecule type" value="Genomic_DNA"/>
</dbReference>
<gene>
    <name evidence="4" type="ORF">J2S64_004107</name>
</gene>
<feature type="transmembrane region" description="Helical" evidence="1">
    <location>
        <begin position="150"/>
        <end position="167"/>
    </location>
</feature>
<dbReference type="PANTHER" id="PTHR23028:SF53">
    <property type="entry name" value="ACYL_TRANSF_3 DOMAIN-CONTAINING PROTEIN"/>
    <property type="match status" value="1"/>
</dbReference>